<dbReference type="GeneID" id="19958147"/>
<dbReference type="Proteomes" id="UP000030762">
    <property type="component" value="Unassembled WGS sequence"/>
</dbReference>
<gene>
    <name evidence="1" type="ORF">SDRG_17420</name>
</gene>
<organism evidence="1 2">
    <name type="scientific">Saprolegnia diclina (strain VS20)</name>
    <dbReference type="NCBI Taxonomy" id="1156394"/>
    <lineage>
        <taxon>Eukaryota</taxon>
        <taxon>Sar</taxon>
        <taxon>Stramenopiles</taxon>
        <taxon>Oomycota</taxon>
        <taxon>Saprolegniomycetes</taxon>
        <taxon>Saprolegniales</taxon>
        <taxon>Saprolegniaceae</taxon>
        <taxon>Saprolegnia</taxon>
    </lineage>
</organism>
<protein>
    <submittedName>
        <fullName evidence="1">Uncharacterized protein</fullName>
    </submittedName>
</protein>
<dbReference type="VEuPathDB" id="FungiDB:SDRG_17420"/>
<dbReference type="InParanoid" id="T0R586"/>
<accession>T0R586</accession>
<dbReference type="RefSeq" id="XP_008621884.1">
    <property type="nucleotide sequence ID" value="XM_008623662.1"/>
</dbReference>
<keyword evidence="2" id="KW-1185">Reference proteome</keyword>
<reference evidence="1 2" key="1">
    <citation type="submission" date="2012-04" db="EMBL/GenBank/DDBJ databases">
        <title>The Genome Sequence of Saprolegnia declina VS20.</title>
        <authorList>
            <consortium name="The Broad Institute Genome Sequencing Platform"/>
            <person name="Russ C."/>
            <person name="Nusbaum C."/>
            <person name="Tyler B."/>
            <person name="van West P."/>
            <person name="Dieguez-Uribeondo J."/>
            <person name="de Bruijn I."/>
            <person name="Tripathy S."/>
            <person name="Jiang R."/>
            <person name="Young S.K."/>
            <person name="Zeng Q."/>
            <person name="Gargeya S."/>
            <person name="Fitzgerald M."/>
            <person name="Haas B."/>
            <person name="Abouelleil A."/>
            <person name="Alvarado L."/>
            <person name="Arachchi H.M."/>
            <person name="Berlin A."/>
            <person name="Chapman S.B."/>
            <person name="Goldberg J."/>
            <person name="Griggs A."/>
            <person name="Gujja S."/>
            <person name="Hansen M."/>
            <person name="Howarth C."/>
            <person name="Imamovic A."/>
            <person name="Larimer J."/>
            <person name="McCowen C."/>
            <person name="Montmayeur A."/>
            <person name="Murphy C."/>
            <person name="Neiman D."/>
            <person name="Pearson M."/>
            <person name="Priest M."/>
            <person name="Roberts A."/>
            <person name="Saif S."/>
            <person name="Shea T."/>
            <person name="Sisk P."/>
            <person name="Sykes S."/>
            <person name="Wortman J."/>
            <person name="Nusbaum C."/>
            <person name="Birren B."/>
        </authorList>
    </citation>
    <scope>NUCLEOTIDE SEQUENCE [LARGE SCALE GENOMIC DNA]</scope>
    <source>
        <strain evidence="1 2">VS20</strain>
    </source>
</reference>
<dbReference type="AlphaFoldDB" id="T0R586"/>
<sequence length="368" mass="40695">MSPTPKPAPKNHRCVGGCGKRKNANELLKGVCKTCRSKANMAAKARAPELVAPPQPERPPPVRYCLGLPSDAAVLLAGHERYGMLPSEGTPLIQHIVFRCCFRIVRQWLEDGLRGKEEQRALQPDQDNDTAMREVHGFVGYALANHIRRCKNRINRIPDAKRASSASAQRTTRTMKALMMIRVLADEIDGDVVSFTSEALMMLNKGGMAFVHRDFLPWAQRLMLVVRSTFSLSRGNESLAATASSVTSDDVLPRLFDEAWTKAFDLNESLLHDTKLRDKLHKALQLSAMHARIGVVVHRFSAQYLGRHVDKSGTLALRQKLKAETGKAPQASQGKRKAQALVAVSAPAKSYQMKMAKTMDPTAKLNAK</sequence>
<evidence type="ECO:0000313" key="1">
    <source>
        <dbReference type="EMBL" id="EQC24687.1"/>
    </source>
</evidence>
<evidence type="ECO:0000313" key="2">
    <source>
        <dbReference type="Proteomes" id="UP000030762"/>
    </source>
</evidence>
<name>T0R586_SAPDV</name>
<proteinExistence type="predicted"/>
<dbReference type="EMBL" id="JH767482">
    <property type="protein sequence ID" value="EQC24687.1"/>
    <property type="molecule type" value="Genomic_DNA"/>
</dbReference>